<keyword evidence="2" id="KW-0732">Signal</keyword>
<dbReference type="EMBL" id="GGEC01052753">
    <property type="protein sequence ID" value="MBX33237.1"/>
    <property type="molecule type" value="Transcribed_RNA"/>
</dbReference>
<evidence type="ECO:0000256" key="2">
    <source>
        <dbReference type="SAM" id="SignalP"/>
    </source>
</evidence>
<keyword evidence="1" id="KW-0472">Membrane</keyword>
<keyword evidence="1" id="KW-1133">Transmembrane helix</keyword>
<organism evidence="3">
    <name type="scientific">Rhizophora mucronata</name>
    <name type="common">Asiatic mangrove</name>
    <dbReference type="NCBI Taxonomy" id="61149"/>
    <lineage>
        <taxon>Eukaryota</taxon>
        <taxon>Viridiplantae</taxon>
        <taxon>Streptophyta</taxon>
        <taxon>Embryophyta</taxon>
        <taxon>Tracheophyta</taxon>
        <taxon>Spermatophyta</taxon>
        <taxon>Magnoliopsida</taxon>
        <taxon>eudicotyledons</taxon>
        <taxon>Gunneridae</taxon>
        <taxon>Pentapetalae</taxon>
        <taxon>rosids</taxon>
        <taxon>fabids</taxon>
        <taxon>Malpighiales</taxon>
        <taxon>Rhizophoraceae</taxon>
        <taxon>Rhizophora</taxon>
    </lineage>
</organism>
<name>A0A2P2MSN7_RHIMU</name>
<feature type="chain" id="PRO_5015145978" description="Wall-associated receptor kinase galacturonan-binding domain-containing protein" evidence="2">
    <location>
        <begin position="32"/>
        <end position="282"/>
    </location>
</feature>
<feature type="transmembrane region" description="Helical" evidence="1">
    <location>
        <begin position="263"/>
        <end position="280"/>
    </location>
</feature>
<evidence type="ECO:0008006" key="4">
    <source>
        <dbReference type="Google" id="ProtNLM"/>
    </source>
</evidence>
<reference evidence="3" key="1">
    <citation type="submission" date="2018-02" db="EMBL/GenBank/DDBJ databases">
        <title>Rhizophora mucronata_Transcriptome.</title>
        <authorList>
            <person name="Meera S.P."/>
            <person name="Sreeshan A."/>
            <person name="Augustine A."/>
        </authorList>
    </citation>
    <scope>NUCLEOTIDE SEQUENCE</scope>
    <source>
        <tissue evidence="3">Leaf</tissue>
    </source>
</reference>
<proteinExistence type="predicted"/>
<keyword evidence="1" id="KW-0812">Transmembrane</keyword>
<accession>A0A2P2MSN7</accession>
<evidence type="ECO:0000256" key="1">
    <source>
        <dbReference type="SAM" id="Phobius"/>
    </source>
</evidence>
<dbReference type="AlphaFoldDB" id="A0A2P2MSN7"/>
<feature type="signal peptide" evidence="2">
    <location>
        <begin position="1"/>
        <end position="31"/>
    </location>
</feature>
<dbReference type="Gene3D" id="2.10.25.10">
    <property type="entry name" value="Laminin"/>
    <property type="match status" value="1"/>
</dbReference>
<protein>
    <recommendedName>
        <fullName evidence="4">Wall-associated receptor kinase galacturonan-binding domain-containing protein</fullName>
    </recommendedName>
</protein>
<sequence length="282" mass="30898">MIQLMIVQHTSLAALALFFISILVVASSTRAAHSLKNCLQFCGTGKSAKRVPYPFGFGGDCPIRLNCTHGGDIQIGGFQVQNITANGVLINLEAECNRPVEQMKSLFSKHYALAWQNSLLLRNCSKPLDGCFISRSSLKAQLNLSSCGSGSDNLTCYSREDLGIDVLSYENVSKTQCKFVYSSLAIGPVSPVVSLQLQRAELEWWLDGDCNSSKGCDKNAECKQVRLGDGKVGFRCSCNDSFVGDGFAAGEGCRRGKSTRRSLPLLGFIILFRFFFFCFFQL</sequence>
<evidence type="ECO:0000313" key="3">
    <source>
        <dbReference type="EMBL" id="MBX33237.1"/>
    </source>
</evidence>